<feature type="signal peptide" evidence="1">
    <location>
        <begin position="1"/>
        <end position="19"/>
    </location>
</feature>
<dbReference type="RefSeq" id="WP_123870152.1">
    <property type="nucleotide sequence ID" value="NZ_CP033931.1"/>
</dbReference>
<sequence>MFNLRWSFLALCVVLPLQAQEIDWDKVNSNTILNLISKQDMEMIAGYSNIMQMGEYNNAELSLNNKTIITVKQLGDYNALYFINSFADKETKAAIITQGSNNIIDVSGSNSISDGIQINVKGDNRTVFMRNY</sequence>
<evidence type="ECO:0000313" key="2">
    <source>
        <dbReference type="EMBL" id="AZB25009.1"/>
    </source>
</evidence>
<protein>
    <recommendedName>
        <fullName evidence="4">Curlin</fullName>
    </recommendedName>
</protein>
<evidence type="ECO:0000256" key="1">
    <source>
        <dbReference type="SAM" id="SignalP"/>
    </source>
</evidence>
<dbReference type="EMBL" id="CP033932">
    <property type="protein sequence ID" value="AZB25009.1"/>
    <property type="molecule type" value="Genomic_DNA"/>
</dbReference>
<organism evidence="2 3">
    <name type="scientific">Chryseobacterium bernardetii</name>
    <dbReference type="NCBI Taxonomy" id="1241978"/>
    <lineage>
        <taxon>Bacteria</taxon>
        <taxon>Pseudomonadati</taxon>
        <taxon>Bacteroidota</taxon>
        <taxon>Flavobacteriia</taxon>
        <taxon>Flavobacteriales</taxon>
        <taxon>Weeksellaceae</taxon>
        <taxon>Chryseobacterium group</taxon>
        <taxon>Chryseobacterium</taxon>
    </lineage>
</organism>
<evidence type="ECO:0008006" key="4">
    <source>
        <dbReference type="Google" id="ProtNLM"/>
    </source>
</evidence>
<dbReference type="KEGG" id="cben:EG339_10635"/>
<reference evidence="3" key="1">
    <citation type="submission" date="2018-11" db="EMBL/GenBank/DDBJ databases">
        <title>Proposal to divide the Flavobacteriaceae and reorganize its genera based on Amino Acid Identity values calculated from whole genome sequences.</title>
        <authorList>
            <person name="Nicholson A.C."/>
            <person name="Gulvik C.A."/>
            <person name="Whitney A.M."/>
            <person name="Humrighouse B.W."/>
            <person name="Bell M."/>
            <person name="Holmes B."/>
            <person name="Steigerwalt A.G."/>
            <person name="Villarma A."/>
            <person name="Sheth M."/>
            <person name="Batra D."/>
            <person name="Pryor J."/>
            <person name="Bernardet J.-F."/>
            <person name="Hugo C."/>
            <person name="Kampfer P."/>
            <person name="Newman J."/>
            <person name="McQuiston J.R."/>
        </authorList>
    </citation>
    <scope>NUCLEOTIDE SEQUENCE [LARGE SCALE GENOMIC DNA]</scope>
    <source>
        <strain evidence="3">G0229</strain>
    </source>
</reference>
<dbReference type="AlphaFoldDB" id="A0A3G6U6B1"/>
<feature type="chain" id="PRO_5017975249" description="Curlin" evidence="1">
    <location>
        <begin position="20"/>
        <end position="132"/>
    </location>
</feature>
<dbReference type="GeneID" id="99065266"/>
<name>A0A3G6U6B1_9FLAO</name>
<accession>A0A3G6U6B1</accession>
<evidence type="ECO:0000313" key="3">
    <source>
        <dbReference type="Proteomes" id="UP000271193"/>
    </source>
</evidence>
<dbReference type="OrthoDB" id="1268387at2"/>
<keyword evidence="3" id="KW-1185">Reference proteome</keyword>
<proteinExistence type="predicted"/>
<dbReference type="Proteomes" id="UP000271193">
    <property type="component" value="Chromosome"/>
</dbReference>
<gene>
    <name evidence="2" type="ORF">EG339_10635</name>
</gene>
<keyword evidence="1" id="KW-0732">Signal</keyword>